<comment type="subcellular location">
    <subcellularLocation>
        <location evidence="1">Cytoplasm</location>
        <location evidence="1">Cytosol</location>
    </subcellularLocation>
</comment>
<evidence type="ECO:0000313" key="19">
    <source>
        <dbReference type="EMBL" id="CAE8644346.1"/>
    </source>
</evidence>
<keyword evidence="6" id="KW-0153">Cholesterol metabolism</keyword>
<keyword evidence="9" id="KW-0418">Kinase</keyword>
<gene>
    <name evidence="18" type="ORF">PGLA1383_LOCUS40531</name>
    <name evidence="19" type="ORF">PGLA2088_LOCUS2983</name>
    <name evidence="20" type="ORF">PGLA2088_LOCUS8339</name>
</gene>
<evidence type="ECO:0000313" key="21">
    <source>
        <dbReference type="Proteomes" id="UP000654075"/>
    </source>
</evidence>
<keyword evidence="7" id="KW-0808">Transferase</keyword>
<evidence type="ECO:0000313" key="20">
    <source>
        <dbReference type="EMBL" id="CAE8650536.1"/>
    </source>
</evidence>
<dbReference type="GO" id="GO:0019287">
    <property type="term" value="P:isopentenyl diphosphate biosynthetic process, mevalonate pathway"/>
    <property type="evidence" value="ECO:0007669"/>
    <property type="project" value="UniProtKB-UniPathway"/>
</dbReference>
<dbReference type="Pfam" id="PF04275">
    <property type="entry name" value="P-mevalo_kinase"/>
    <property type="match status" value="1"/>
</dbReference>
<dbReference type="GO" id="GO:0004631">
    <property type="term" value="F:phosphomevalonate kinase activity"/>
    <property type="evidence" value="ECO:0007669"/>
    <property type="project" value="UniProtKB-EC"/>
</dbReference>
<comment type="caution">
    <text evidence="18">The sequence shown here is derived from an EMBL/GenBank/DDBJ whole genome shotgun (WGS) entry which is preliminary data.</text>
</comment>
<evidence type="ECO:0000256" key="6">
    <source>
        <dbReference type="ARBA" id="ARBA00022548"/>
    </source>
</evidence>
<proteinExistence type="predicted"/>
<evidence type="ECO:0000313" key="18">
    <source>
        <dbReference type="EMBL" id="CAE8623238.1"/>
    </source>
</evidence>
<evidence type="ECO:0000256" key="3">
    <source>
        <dbReference type="ARBA" id="ARBA00012958"/>
    </source>
</evidence>
<keyword evidence="16" id="KW-0753">Steroid metabolism</keyword>
<protein>
    <recommendedName>
        <fullName evidence="17">Phosphomevalonate kinase</fullName>
        <ecNumber evidence="3">2.7.4.2</ecNumber>
    </recommendedName>
</protein>
<comment type="pathway">
    <text evidence="2">Isoprenoid biosynthesis; isopentenyl diphosphate biosynthesis via mevalonate pathway; isopentenyl diphosphate from (R)-mevalonate: step 2/3.</text>
</comment>
<accession>A0A813GE59</accession>
<evidence type="ECO:0000256" key="4">
    <source>
        <dbReference type="ARBA" id="ARBA00022490"/>
    </source>
</evidence>
<dbReference type="GO" id="GO:0005829">
    <property type="term" value="C:cytosol"/>
    <property type="evidence" value="ECO:0007669"/>
    <property type="project" value="UniProtKB-SubCell"/>
</dbReference>
<dbReference type="UniPathway" id="UPA00057">
    <property type="reaction ID" value="UER00099"/>
</dbReference>
<keyword evidence="15" id="KW-1207">Sterol metabolism</keyword>
<keyword evidence="14" id="KW-0443">Lipid metabolism</keyword>
<dbReference type="GO" id="GO:0005524">
    <property type="term" value="F:ATP binding"/>
    <property type="evidence" value="ECO:0007669"/>
    <property type="project" value="UniProtKB-KW"/>
</dbReference>
<evidence type="ECO:0000256" key="1">
    <source>
        <dbReference type="ARBA" id="ARBA00004514"/>
    </source>
</evidence>
<dbReference type="EMBL" id="CAJNNW010002533">
    <property type="protein sequence ID" value="CAE8644346.1"/>
    <property type="molecule type" value="Genomic_DNA"/>
</dbReference>
<dbReference type="InterPro" id="IPR027417">
    <property type="entry name" value="P-loop_NTPase"/>
</dbReference>
<reference evidence="18" key="1">
    <citation type="submission" date="2021-02" db="EMBL/GenBank/DDBJ databases">
        <authorList>
            <person name="Dougan E. K."/>
            <person name="Rhodes N."/>
            <person name="Thang M."/>
            <person name="Chan C."/>
        </authorList>
    </citation>
    <scope>NUCLEOTIDE SEQUENCE</scope>
</reference>
<evidence type="ECO:0000256" key="8">
    <source>
        <dbReference type="ARBA" id="ARBA00022741"/>
    </source>
</evidence>
<evidence type="ECO:0000256" key="11">
    <source>
        <dbReference type="ARBA" id="ARBA00022840"/>
    </source>
</evidence>
<evidence type="ECO:0000256" key="16">
    <source>
        <dbReference type="ARBA" id="ARBA00023221"/>
    </source>
</evidence>
<evidence type="ECO:0000256" key="15">
    <source>
        <dbReference type="ARBA" id="ARBA00023166"/>
    </source>
</evidence>
<dbReference type="AlphaFoldDB" id="A0A813GE59"/>
<dbReference type="GO" id="GO:0006695">
    <property type="term" value="P:cholesterol biosynthetic process"/>
    <property type="evidence" value="ECO:0007669"/>
    <property type="project" value="UniProtKB-KW"/>
</dbReference>
<evidence type="ECO:0000256" key="5">
    <source>
        <dbReference type="ARBA" id="ARBA00022516"/>
    </source>
</evidence>
<keyword evidence="10" id="KW-0152">Cholesterol biosynthesis</keyword>
<keyword evidence="12" id="KW-0752">Steroid biosynthesis</keyword>
<dbReference type="PANTHER" id="PTHR13101:SF1">
    <property type="entry name" value="PHOSPHOMEVALONATE KINASE"/>
    <property type="match status" value="1"/>
</dbReference>
<keyword evidence="8" id="KW-0547">Nucleotide-binding</keyword>
<dbReference type="Proteomes" id="UP000626109">
    <property type="component" value="Unassembled WGS sequence"/>
</dbReference>
<name>A0A813GE59_POLGL</name>
<keyword evidence="5" id="KW-0444">Lipid biosynthesis</keyword>
<evidence type="ECO:0000256" key="12">
    <source>
        <dbReference type="ARBA" id="ARBA00022955"/>
    </source>
</evidence>
<keyword evidence="4" id="KW-0963">Cytoplasm</keyword>
<dbReference type="EMBL" id="CAJNNV010028134">
    <property type="protein sequence ID" value="CAE8623238.1"/>
    <property type="molecule type" value="Genomic_DNA"/>
</dbReference>
<evidence type="ECO:0000256" key="10">
    <source>
        <dbReference type="ARBA" id="ARBA00022778"/>
    </source>
</evidence>
<sequence length="152" mass="17764">MAAPCCDSPAAHFDLVSLETPRSLKEEFRARFYEYDLAERGKDPFVFARQVLQDLRKPILVISDLRQLGDYEYLRRHFSDRLILIRLDAGEELRATRGYHFTPGVDDSPVECDLDDDQVEVPWTLRFENDGDDSIWPSRLARVVQKIKLHLR</sequence>
<evidence type="ECO:0000256" key="2">
    <source>
        <dbReference type="ARBA" id="ARBA00005017"/>
    </source>
</evidence>
<dbReference type="OrthoDB" id="2401875at2759"/>
<evidence type="ECO:0000256" key="14">
    <source>
        <dbReference type="ARBA" id="ARBA00023098"/>
    </source>
</evidence>
<evidence type="ECO:0000256" key="13">
    <source>
        <dbReference type="ARBA" id="ARBA00023011"/>
    </source>
</evidence>
<evidence type="ECO:0000256" key="7">
    <source>
        <dbReference type="ARBA" id="ARBA00022679"/>
    </source>
</evidence>
<keyword evidence="21" id="KW-1185">Reference proteome</keyword>
<keyword evidence="13" id="KW-0756">Sterol biosynthesis</keyword>
<keyword evidence="11" id="KW-0067">ATP-binding</keyword>
<dbReference type="EMBL" id="CAJNNW010008932">
    <property type="protein sequence ID" value="CAE8650536.1"/>
    <property type="molecule type" value="Genomic_DNA"/>
</dbReference>
<evidence type="ECO:0000256" key="17">
    <source>
        <dbReference type="ARBA" id="ARBA00034549"/>
    </source>
</evidence>
<evidence type="ECO:0000256" key="9">
    <source>
        <dbReference type="ARBA" id="ARBA00022777"/>
    </source>
</evidence>
<dbReference type="InterPro" id="IPR005919">
    <property type="entry name" value="Pmev_kin_anim"/>
</dbReference>
<dbReference type="Proteomes" id="UP000654075">
    <property type="component" value="Unassembled WGS sequence"/>
</dbReference>
<dbReference type="PANTHER" id="PTHR13101">
    <property type="entry name" value="PHOSPHOMEVALONATE KINASE"/>
    <property type="match status" value="1"/>
</dbReference>
<organism evidence="18 21">
    <name type="scientific">Polarella glacialis</name>
    <name type="common">Dinoflagellate</name>
    <dbReference type="NCBI Taxonomy" id="89957"/>
    <lineage>
        <taxon>Eukaryota</taxon>
        <taxon>Sar</taxon>
        <taxon>Alveolata</taxon>
        <taxon>Dinophyceae</taxon>
        <taxon>Suessiales</taxon>
        <taxon>Suessiaceae</taxon>
        <taxon>Polarella</taxon>
    </lineage>
</organism>
<dbReference type="Gene3D" id="3.40.50.300">
    <property type="entry name" value="P-loop containing nucleotide triphosphate hydrolases"/>
    <property type="match status" value="1"/>
</dbReference>
<dbReference type="EC" id="2.7.4.2" evidence="3"/>